<accession>A0A1V4SYC1</accession>
<feature type="domain" description="Pyridoxamine 5'-phosphate oxidase N-terminal" evidence="1">
    <location>
        <begin position="3"/>
        <end position="103"/>
    </location>
</feature>
<evidence type="ECO:0000313" key="3">
    <source>
        <dbReference type="Proteomes" id="UP000191448"/>
    </source>
</evidence>
<dbReference type="InterPro" id="IPR012349">
    <property type="entry name" value="Split_barrel_FMN-bd"/>
</dbReference>
<dbReference type="Proteomes" id="UP000191448">
    <property type="component" value="Unassembled WGS sequence"/>
</dbReference>
<dbReference type="Pfam" id="PF01243">
    <property type="entry name" value="PNPOx_N"/>
    <property type="match status" value="1"/>
</dbReference>
<evidence type="ECO:0000259" key="1">
    <source>
        <dbReference type="Pfam" id="PF01243"/>
    </source>
</evidence>
<protein>
    <submittedName>
        <fullName evidence="2">Pyridoxamine 5'-phosphate oxidase</fullName>
    </submittedName>
</protein>
<dbReference type="AlphaFoldDB" id="A0A1V4SYC1"/>
<dbReference type="Gene3D" id="2.30.110.10">
    <property type="entry name" value="Electron Transport, Fmn-binding Protein, Chain A"/>
    <property type="match status" value="1"/>
</dbReference>
<comment type="caution">
    <text evidence="2">The sequence shown here is derived from an EMBL/GenBank/DDBJ whole genome shotgun (WGS) entry which is preliminary data.</text>
</comment>
<dbReference type="OrthoDB" id="9792542at2"/>
<organism evidence="2 3">
    <name type="scientific">Clostridium thermobutyricum DSM 4928</name>
    <dbReference type="NCBI Taxonomy" id="1121339"/>
    <lineage>
        <taxon>Bacteria</taxon>
        <taxon>Bacillati</taxon>
        <taxon>Bacillota</taxon>
        <taxon>Clostridia</taxon>
        <taxon>Eubacteriales</taxon>
        <taxon>Clostridiaceae</taxon>
        <taxon>Clostridium</taxon>
    </lineage>
</organism>
<sequence length="134" mass="15562">MNEVVQFLNESPIVYFSTIGVDGKPKVRPFQFMLAEEGKVFFCTSNQKDVFSEIEKNKNIELCTMNSKNEWIRINGKVVFSNDMKIKEKVLNSSELVKNIYKSADNKIFEVFYIDDAKATIYDFSGNPPRKYTF</sequence>
<name>A0A1V4SYC1_9CLOT</name>
<dbReference type="PANTHER" id="PTHR34818">
    <property type="entry name" value="PROTEIN BLI-3"/>
    <property type="match status" value="1"/>
</dbReference>
<dbReference type="InterPro" id="IPR052917">
    <property type="entry name" value="Stress-Dev_Protein"/>
</dbReference>
<dbReference type="SUPFAM" id="SSF50475">
    <property type="entry name" value="FMN-binding split barrel"/>
    <property type="match status" value="1"/>
</dbReference>
<reference evidence="2 3" key="1">
    <citation type="submission" date="2016-02" db="EMBL/GenBank/DDBJ databases">
        <title>Genome sequence of Clostridium thermobutyricum DSM 4928.</title>
        <authorList>
            <person name="Poehlein A."/>
            <person name="Daniel R."/>
        </authorList>
    </citation>
    <scope>NUCLEOTIDE SEQUENCE [LARGE SCALE GENOMIC DNA]</scope>
    <source>
        <strain evidence="2 3">DSM 4928</strain>
    </source>
</reference>
<proteinExistence type="predicted"/>
<dbReference type="PANTHER" id="PTHR34818:SF1">
    <property type="entry name" value="PROTEIN BLI-3"/>
    <property type="match status" value="1"/>
</dbReference>
<dbReference type="EMBL" id="LTAY01000021">
    <property type="protein sequence ID" value="OPX49784.1"/>
    <property type="molecule type" value="Genomic_DNA"/>
</dbReference>
<dbReference type="RefSeq" id="WP_080021865.1">
    <property type="nucleotide sequence ID" value="NZ_LTAY01000021.1"/>
</dbReference>
<gene>
    <name evidence="2" type="ORF">CLTHE_05150</name>
</gene>
<dbReference type="InterPro" id="IPR011576">
    <property type="entry name" value="Pyridox_Oxase_N"/>
</dbReference>
<evidence type="ECO:0000313" key="2">
    <source>
        <dbReference type="EMBL" id="OPX49784.1"/>
    </source>
</evidence>